<dbReference type="PATRIC" id="fig|1423724.4.peg.1094"/>
<keyword evidence="3 8" id="KW-0813">Transport</keyword>
<gene>
    <name evidence="10" type="ORF">FC32_GL001052</name>
</gene>
<keyword evidence="7 8" id="KW-0472">Membrane</keyword>
<keyword evidence="5 9" id="KW-0812">Transmembrane</keyword>
<keyword evidence="11" id="KW-1185">Reference proteome</keyword>
<feature type="transmembrane region" description="Helical" evidence="9">
    <location>
        <begin position="74"/>
        <end position="97"/>
    </location>
</feature>
<evidence type="ECO:0000256" key="1">
    <source>
        <dbReference type="ARBA" id="ARBA00004651"/>
    </source>
</evidence>
<dbReference type="STRING" id="1423724.FC32_GL001052"/>
<dbReference type="PIRSF" id="PIRSF037778">
    <property type="entry name" value="UCP037778_transp_RibU"/>
    <property type="match status" value="1"/>
</dbReference>
<dbReference type="PANTHER" id="PTHR38438:SF1">
    <property type="entry name" value="RIBOFLAVIN TRANSPORTER RIBU"/>
    <property type="match status" value="1"/>
</dbReference>
<dbReference type="GO" id="GO:0032217">
    <property type="term" value="F:riboflavin transmembrane transporter activity"/>
    <property type="evidence" value="ECO:0007669"/>
    <property type="project" value="UniProtKB-UniRule"/>
</dbReference>
<name>A0A0R1TQS7_9LACO</name>
<evidence type="ECO:0000256" key="6">
    <source>
        <dbReference type="ARBA" id="ARBA00022989"/>
    </source>
</evidence>
<evidence type="ECO:0000256" key="4">
    <source>
        <dbReference type="ARBA" id="ARBA00022475"/>
    </source>
</evidence>
<dbReference type="Pfam" id="PF12822">
    <property type="entry name" value="ECF_trnsprt"/>
    <property type="match status" value="1"/>
</dbReference>
<dbReference type="GO" id="GO:0005886">
    <property type="term" value="C:plasma membrane"/>
    <property type="evidence" value="ECO:0007669"/>
    <property type="project" value="UniProtKB-SubCell"/>
</dbReference>
<evidence type="ECO:0000256" key="2">
    <source>
        <dbReference type="ARBA" id="ARBA00005540"/>
    </source>
</evidence>
<evidence type="ECO:0000256" key="7">
    <source>
        <dbReference type="ARBA" id="ARBA00023136"/>
    </source>
</evidence>
<evidence type="ECO:0000256" key="3">
    <source>
        <dbReference type="ARBA" id="ARBA00022448"/>
    </source>
</evidence>
<accession>A0A0R1TQS7</accession>
<dbReference type="Proteomes" id="UP000051324">
    <property type="component" value="Unassembled WGS sequence"/>
</dbReference>
<comment type="similarity">
    <text evidence="2 8">Belongs to the prokaryotic riboflavin transporter (P-RFT) (TC 2.A.87) family.</text>
</comment>
<organism evidence="10 11">
    <name type="scientific">Ligilactobacillus apodemi DSM 16634 = JCM 16172</name>
    <dbReference type="NCBI Taxonomy" id="1423724"/>
    <lineage>
        <taxon>Bacteria</taxon>
        <taxon>Bacillati</taxon>
        <taxon>Bacillota</taxon>
        <taxon>Bacilli</taxon>
        <taxon>Lactobacillales</taxon>
        <taxon>Lactobacillaceae</taxon>
        <taxon>Ligilactobacillus</taxon>
    </lineage>
</organism>
<reference evidence="10 11" key="1">
    <citation type="journal article" date="2015" name="Genome Announc.">
        <title>Expanding the biotechnology potential of lactobacilli through comparative genomics of 213 strains and associated genera.</title>
        <authorList>
            <person name="Sun Z."/>
            <person name="Harris H.M."/>
            <person name="McCann A."/>
            <person name="Guo C."/>
            <person name="Argimon S."/>
            <person name="Zhang W."/>
            <person name="Yang X."/>
            <person name="Jeffery I.B."/>
            <person name="Cooney J.C."/>
            <person name="Kagawa T.F."/>
            <person name="Liu W."/>
            <person name="Song Y."/>
            <person name="Salvetti E."/>
            <person name="Wrobel A."/>
            <person name="Rasinkangas P."/>
            <person name="Parkhill J."/>
            <person name="Rea M.C."/>
            <person name="O'Sullivan O."/>
            <person name="Ritari J."/>
            <person name="Douillard F.P."/>
            <person name="Paul Ross R."/>
            <person name="Yang R."/>
            <person name="Briner A.E."/>
            <person name="Felis G.E."/>
            <person name="de Vos W.M."/>
            <person name="Barrangou R."/>
            <person name="Klaenhammer T.R."/>
            <person name="Caufield P.W."/>
            <person name="Cui Y."/>
            <person name="Zhang H."/>
            <person name="O'Toole P.W."/>
        </authorList>
    </citation>
    <scope>NUCLEOTIDE SEQUENCE [LARGE SCALE GENOMIC DNA]</scope>
    <source>
        <strain evidence="10 11">DSM 16634</strain>
    </source>
</reference>
<keyword evidence="4 8" id="KW-1003">Cell membrane</keyword>
<dbReference type="OrthoDB" id="9809216at2"/>
<dbReference type="Gene3D" id="1.10.1760.20">
    <property type="match status" value="1"/>
</dbReference>
<dbReference type="PANTHER" id="PTHR38438">
    <property type="entry name" value="RIBOFLAVIN TRANSPORTER RIBU"/>
    <property type="match status" value="1"/>
</dbReference>
<comment type="subcellular location">
    <subcellularLocation>
        <location evidence="1">Cell membrane</location>
        <topology evidence="1">Multi-pass membrane protein</topology>
    </subcellularLocation>
</comment>
<dbReference type="EMBL" id="AZFT01000053">
    <property type="protein sequence ID" value="KRL83791.1"/>
    <property type="molecule type" value="Genomic_DNA"/>
</dbReference>
<dbReference type="RefSeq" id="WP_025087770.1">
    <property type="nucleotide sequence ID" value="NZ_AZFT01000053.1"/>
</dbReference>
<evidence type="ECO:0000313" key="10">
    <source>
        <dbReference type="EMBL" id="KRL83791.1"/>
    </source>
</evidence>
<feature type="transmembrane region" description="Helical" evidence="9">
    <location>
        <begin position="42"/>
        <end position="68"/>
    </location>
</feature>
<evidence type="ECO:0000256" key="5">
    <source>
        <dbReference type="ARBA" id="ARBA00022692"/>
    </source>
</evidence>
<protein>
    <recommendedName>
        <fullName evidence="8">Riboflavin transporter</fullName>
    </recommendedName>
</protein>
<feature type="transmembrane region" description="Helical" evidence="9">
    <location>
        <begin position="149"/>
        <end position="173"/>
    </location>
</feature>
<dbReference type="AlphaFoldDB" id="A0A0R1TQS7"/>
<sequence>MAVRRWTIAACLAAISYLLMFISFVIIPIVPFMKVDFSDIPILLAFFILGPLGGIEVALLRSVLYFIISGPTLPNLIGVSLSLLASLAFCLPFYYLLAHHKFSFKRSVMAILGATLTLTVILSLVNWLVTLPLYMSLLGMKLSIPLNQMVLWGVVPFNLIKGCLLGVVFCLIYHKLNHWLEQKNYLSM</sequence>
<dbReference type="InterPro" id="IPR024529">
    <property type="entry name" value="ECF_trnsprt_substrate-spec"/>
</dbReference>
<comment type="caution">
    <text evidence="10">The sequence shown here is derived from an EMBL/GenBank/DDBJ whole genome shotgun (WGS) entry which is preliminary data.</text>
</comment>
<dbReference type="eggNOG" id="COG3601">
    <property type="taxonomic scope" value="Bacteria"/>
</dbReference>
<evidence type="ECO:0000313" key="11">
    <source>
        <dbReference type="Proteomes" id="UP000051324"/>
    </source>
</evidence>
<comment type="function">
    <text evidence="8">Probably a riboflavin-binding protein that interacts with the energy-coupling factor (ECF) ABC-transporter complex.</text>
</comment>
<feature type="transmembrane region" description="Helical" evidence="9">
    <location>
        <begin position="6"/>
        <end position="30"/>
    </location>
</feature>
<evidence type="ECO:0000256" key="9">
    <source>
        <dbReference type="SAM" id="Phobius"/>
    </source>
</evidence>
<keyword evidence="6 9" id="KW-1133">Transmembrane helix</keyword>
<proteinExistence type="inferred from homology"/>
<dbReference type="InterPro" id="IPR025720">
    <property type="entry name" value="RibU"/>
</dbReference>
<feature type="transmembrane region" description="Helical" evidence="9">
    <location>
        <begin position="109"/>
        <end position="129"/>
    </location>
</feature>
<evidence type="ECO:0000256" key="8">
    <source>
        <dbReference type="PIRNR" id="PIRNR037778"/>
    </source>
</evidence>